<dbReference type="PANTHER" id="PTHR10609:SF14">
    <property type="entry name" value="BIOTINIDASE"/>
    <property type="match status" value="1"/>
</dbReference>
<reference evidence="3 4" key="1">
    <citation type="submission" date="2023-11" db="EMBL/GenBank/DDBJ databases">
        <authorList>
            <person name="Hedman E."/>
            <person name="Englund M."/>
            <person name="Stromberg M."/>
            <person name="Nyberg Akerstrom W."/>
            <person name="Nylinder S."/>
            <person name="Jareborg N."/>
            <person name="Kallberg Y."/>
            <person name="Kronander E."/>
        </authorList>
    </citation>
    <scope>NUCLEOTIDE SEQUENCE [LARGE SCALE GENOMIC DNA]</scope>
</reference>
<dbReference type="Pfam" id="PF19018">
    <property type="entry name" value="Vanin_C"/>
    <property type="match status" value="1"/>
</dbReference>
<dbReference type="Proteomes" id="UP001314205">
    <property type="component" value="Unassembled WGS sequence"/>
</dbReference>
<dbReference type="InterPro" id="IPR043957">
    <property type="entry name" value="Vanin_C"/>
</dbReference>
<dbReference type="GO" id="GO:0016787">
    <property type="term" value="F:hydrolase activity"/>
    <property type="evidence" value="ECO:0007669"/>
    <property type="project" value="UniProtKB-KW"/>
</dbReference>
<comment type="caution">
    <text evidence="3">The sequence shown here is derived from an EMBL/GenBank/DDBJ whole genome shotgun (WGS) entry which is preliminary data.</text>
</comment>
<organism evidence="3 4">
    <name type="scientific">Parnassius mnemosyne</name>
    <name type="common">clouded apollo</name>
    <dbReference type="NCBI Taxonomy" id="213953"/>
    <lineage>
        <taxon>Eukaryota</taxon>
        <taxon>Metazoa</taxon>
        <taxon>Ecdysozoa</taxon>
        <taxon>Arthropoda</taxon>
        <taxon>Hexapoda</taxon>
        <taxon>Insecta</taxon>
        <taxon>Pterygota</taxon>
        <taxon>Neoptera</taxon>
        <taxon>Endopterygota</taxon>
        <taxon>Lepidoptera</taxon>
        <taxon>Glossata</taxon>
        <taxon>Ditrysia</taxon>
        <taxon>Papilionoidea</taxon>
        <taxon>Papilionidae</taxon>
        <taxon>Parnassiinae</taxon>
        <taxon>Parnassini</taxon>
        <taxon>Parnassius</taxon>
        <taxon>Driopa</taxon>
    </lineage>
</organism>
<feature type="domain" description="Vanin C-terminal" evidence="2">
    <location>
        <begin position="3"/>
        <end position="116"/>
    </location>
</feature>
<keyword evidence="4" id="KW-1185">Reference proteome</keyword>
<dbReference type="AlphaFoldDB" id="A0AAV1L6Q9"/>
<sequence>MATGGNRICSVIACSGDTIDTCGKRFPNFEQNTTGIFEELTIIATVPTPVIDKDLEAPDSTFYPVSLDIKIMPLEPQDYVFKFETNNHMRVTTYTFSLNKQKSDLYSFAVWGRVFGTDGEEASPPVKDGSNPSFTGNLSKFLLIPVIVAIMQ</sequence>
<dbReference type="PANTHER" id="PTHR10609">
    <property type="entry name" value="BIOTINIDASE-RELATED"/>
    <property type="match status" value="1"/>
</dbReference>
<proteinExistence type="predicted"/>
<keyword evidence="1" id="KW-0378">Hydrolase</keyword>
<evidence type="ECO:0000256" key="1">
    <source>
        <dbReference type="ARBA" id="ARBA00022801"/>
    </source>
</evidence>
<evidence type="ECO:0000259" key="2">
    <source>
        <dbReference type="Pfam" id="PF19018"/>
    </source>
</evidence>
<name>A0AAV1L6Q9_9NEOP</name>
<gene>
    <name evidence="3" type="ORF">PARMNEM_LOCUS10814</name>
</gene>
<protein>
    <recommendedName>
        <fullName evidence="2">Vanin C-terminal domain-containing protein</fullName>
    </recommendedName>
</protein>
<dbReference type="InterPro" id="IPR040154">
    <property type="entry name" value="Biotinidase/VNN"/>
</dbReference>
<evidence type="ECO:0000313" key="4">
    <source>
        <dbReference type="Proteomes" id="UP001314205"/>
    </source>
</evidence>
<dbReference type="EMBL" id="CAVLGL010000085">
    <property type="protein sequence ID" value="CAK1590455.1"/>
    <property type="molecule type" value="Genomic_DNA"/>
</dbReference>
<evidence type="ECO:0000313" key="3">
    <source>
        <dbReference type="EMBL" id="CAK1590455.1"/>
    </source>
</evidence>
<accession>A0AAV1L6Q9</accession>